<evidence type="ECO:0000313" key="1">
    <source>
        <dbReference type="EMBL" id="MBF8185985.1"/>
    </source>
</evidence>
<proteinExistence type="predicted"/>
<accession>A0A931A6N2</accession>
<evidence type="ECO:0000313" key="2">
    <source>
        <dbReference type="Proteomes" id="UP000605361"/>
    </source>
</evidence>
<sequence length="313" mass="34136">MQPGKNQAGALAKLLDRGSAYINFEDEIAHYASALQSGLGAEDAPSVIQFLRSLKISTTSGDEIGMRAFVIEEVARPILLRLGIQPALARAAYNAAFSLVEDAVQGLDPEVPNPIWASSENLLEVERGHRTLTRDRLIRALVDAGLPITSDTDTGGRLAISAMSRKLRAGCVGPTVTKSAPRLRRDWFEVEAAYRADVPTRFNDEVRRIRSEVANRAGIAESTTRMPGQTYGMKMHSELSKLLSDSGFKPNLPVGPPELMGCAYQLTDECEVWWSDEFNPSGEAPWTLVQAPPEQLALLPEDFNSANGKDNSL</sequence>
<dbReference type="EMBL" id="JADOGI010000021">
    <property type="protein sequence ID" value="MBF8185985.1"/>
    <property type="molecule type" value="Genomic_DNA"/>
</dbReference>
<protein>
    <submittedName>
        <fullName evidence="1">Uncharacterized protein</fullName>
    </submittedName>
</protein>
<keyword evidence="2" id="KW-1185">Reference proteome</keyword>
<dbReference type="AlphaFoldDB" id="A0A931A6N2"/>
<reference evidence="1" key="1">
    <citation type="submission" date="2020-11" db="EMBL/GenBank/DDBJ databases">
        <title>Whole-genome analyses of Nonomuraea sp. K274.</title>
        <authorList>
            <person name="Veyisoglu A."/>
        </authorList>
    </citation>
    <scope>NUCLEOTIDE SEQUENCE</scope>
    <source>
        <strain evidence="1">K274</strain>
    </source>
</reference>
<comment type="caution">
    <text evidence="1">The sequence shown here is derived from an EMBL/GenBank/DDBJ whole genome shotgun (WGS) entry which is preliminary data.</text>
</comment>
<name>A0A931A6N2_9ACTN</name>
<gene>
    <name evidence="1" type="ORF">ITP53_09550</name>
</gene>
<dbReference type="RefSeq" id="WP_195894967.1">
    <property type="nucleotide sequence ID" value="NZ_JADOGI010000021.1"/>
</dbReference>
<dbReference type="Proteomes" id="UP000605361">
    <property type="component" value="Unassembled WGS sequence"/>
</dbReference>
<organism evidence="1 2">
    <name type="scientific">Nonomuraea cypriaca</name>
    <dbReference type="NCBI Taxonomy" id="1187855"/>
    <lineage>
        <taxon>Bacteria</taxon>
        <taxon>Bacillati</taxon>
        <taxon>Actinomycetota</taxon>
        <taxon>Actinomycetes</taxon>
        <taxon>Streptosporangiales</taxon>
        <taxon>Streptosporangiaceae</taxon>
        <taxon>Nonomuraea</taxon>
    </lineage>
</organism>